<dbReference type="EMBL" id="CAJJDM010000022">
    <property type="protein sequence ID" value="CAD8056028.1"/>
    <property type="molecule type" value="Genomic_DNA"/>
</dbReference>
<feature type="binding site" evidence="7">
    <location>
        <position position="149"/>
    </location>
    <ligand>
        <name>ATP</name>
        <dbReference type="ChEBI" id="CHEBI:30616"/>
    </ligand>
</feature>
<evidence type="ECO:0000256" key="5">
    <source>
        <dbReference type="ARBA" id="ARBA00022840"/>
    </source>
</evidence>
<dbReference type="GO" id="GO:0005524">
    <property type="term" value="F:ATP binding"/>
    <property type="evidence" value="ECO:0007669"/>
    <property type="project" value="UniProtKB-UniRule"/>
</dbReference>
<feature type="domain" description="Protein kinase" evidence="9">
    <location>
        <begin position="12"/>
        <end position="246"/>
    </location>
</feature>
<evidence type="ECO:0000256" key="7">
    <source>
        <dbReference type="PIRSR" id="PIRSR630616-2"/>
    </source>
</evidence>
<keyword evidence="11" id="KW-1185">Reference proteome</keyword>
<evidence type="ECO:0000313" key="10">
    <source>
        <dbReference type="EMBL" id="CAD8056028.1"/>
    </source>
</evidence>
<dbReference type="PROSITE" id="PS50011">
    <property type="entry name" value="PROTEIN_KINASE_DOM"/>
    <property type="match status" value="1"/>
</dbReference>
<reference evidence="10" key="1">
    <citation type="submission" date="2021-01" db="EMBL/GenBank/DDBJ databases">
        <authorList>
            <consortium name="Genoscope - CEA"/>
            <person name="William W."/>
        </authorList>
    </citation>
    <scope>NUCLEOTIDE SEQUENCE</scope>
</reference>
<evidence type="ECO:0000259" key="9">
    <source>
        <dbReference type="PROSITE" id="PS50011"/>
    </source>
</evidence>
<organism evidence="10 11">
    <name type="scientific">Paramecium primaurelia</name>
    <dbReference type="NCBI Taxonomy" id="5886"/>
    <lineage>
        <taxon>Eukaryota</taxon>
        <taxon>Sar</taxon>
        <taxon>Alveolata</taxon>
        <taxon>Ciliophora</taxon>
        <taxon>Intramacronucleata</taxon>
        <taxon>Oligohymenophorea</taxon>
        <taxon>Peniculida</taxon>
        <taxon>Parameciidae</taxon>
        <taxon>Paramecium</taxon>
    </lineage>
</organism>
<dbReference type="Proteomes" id="UP000688137">
    <property type="component" value="Unassembled WGS sequence"/>
</dbReference>
<keyword evidence="2" id="KW-0808">Transferase</keyword>
<dbReference type="AlphaFoldDB" id="A0A8S1KLH2"/>
<evidence type="ECO:0000313" key="11">
    <source>
        <dbReference type="Proteomes" id="UP000688137"/>
    </source>
</evidence>
<evidence type="ECO:0000256" key="4">
    <source>
        <dbReference type="ARBA" id="ARBA00022777"/>
    </source>
</evidence>
<evidence type="ECO:0000256" key="3">
    <source>
        <dbReference type="ARBA" id="ARBA00022741"/>
    </source>
</evidence>
<dbReference type="GO" id="GO:0004674">
    <property type="term" value="F:protein serine/threonine kinase activity"/>
    <property type="evidence" value="ECO:0007669"/>
    <property type="project" value="UniProtKB-KW"/>
</dbReference>
<dbReference type="Pfam" id="PF00069">
    <property type="entry name" value="Pkinase"/>
    <property type="match status" value="1"/>
</dbReference>
<evidence type="ECO:0000256" key="8">
    <source>
        <dbReference type="PROSITE-ProRule" id="PRU10141"/>
    </source>
</evidence>
<comment type="caution">
    <text evidence="10">The sequence shown here is derived from an EMBL/GenBank/DDBJ whole genome shotgun (WGS) entry which is preliminary data.</text>
</comment>
<dbReference type="FunFam" id="3.30.200.20:FF:001131">
    <property type="entry name" value="Protein CBG00447"/>
    <property type="match status" value="1"/>
</dbReference>
<dbReference type="PANTHER" id="PTHR24350">
    <property type="entry name" value="SERINE/THREONINE-PROTEIN KINASE IAL-RELATED"/>
    <property type="match status" value="1"/>
</dbReference>
<dbReference type="InterPro" id="IPR017441">
    <property type="entry name" value="Protein_kinase_ATP_BS"/>
</dbReference>
<dbReference type="OMA" id="NKYEHEQ"/>
<dbReference type="InterPro" id="IPR000719">
    <property type="entry name" value="Prot_kinase_dom"/>
</dbReference>
<name>A0A8S1KLH2_PARPR</name>
<keyword evidence="3 7" id="KW-0547">Nucleotide-binding</keyword>
<gene>
    <name evidence="10" type="ORF">PPRIM_AZ9-3.1.T0240105</name>
</gene>
<evidence type="ECO:0000256" key="1">
    <source>
        <dbReference type="ARBA" id="ARBA00022527"/>
    </source>
</evidence>
<evidence type="ECO:0000256" key="2">
    <source>
        <dbReference type="ARBA" id="ARBA00022679"/>
    </source>
</evidence>
<keyword evidence="4" id="KW-0418">Kinase</keyword>
<keyword evidence="5 7" id="KW-0067">ATP-binding</keyword>
<protein>
    <recommendedName>
        <fullName evidence="9">Protein kinase domain-containing protein</fullName>
    </recommendedName>
</protein>
<dbReference type="InterPro" id="IPR030616">
    <property type="entry name" value="Aur-like"/>
</dbReference>
<evidence type="ECO:0000256" key="6">
    <source>
        <dbReference type="PIRSR" id="PIRSR630616-1"/>
    </source>
</evidence>
<feature type="active site" description="Proton acceptor" evidence="6">
    <location>
        <position position="132"/>
    </location>
</feature>
<sequence length="333" mass="38965">MLQNYVSNTTRYQYIQQLGQGQMSQVVLVKDIMKNQLCAMKIILKELLEEPQFALSMKREILIHMNLNHKNVVKLYETFEDDNFLYLVLEYCNQGTLSSQKALFLENNIFDCFHQILDGIDYLHNNNIIHRDIQPDNILIDNGVYKICDFGNAIQLNFDKLYISEKQGSIDYAAPEILQNLDYDHKVDIWSLGVVIYELLHQHKPQQEVQVNERLNEDLQILLYAMLTKPFQQRPSCKQVYLCKWFKKMMKQLKLFNKYEHEQLKTKHLNKQIQIKTLQNCCFDLKQAAVSHSNSLTQSDSTTAPMIPNSIQNSTDSLHDSIPIVEFPANPQM</sequence>
<proteinExistence type="predicted"/>
<keyword evidence="1" id="KW-0723">Serine/threonine-protein kinase</keyword>
<accession>A0A8S1KLH2</accession>
<feature type="binding site" evidence="7">
    <location>
        <position position="41"/>
    </location>
    <ligand>
        <name>ATP</name>
        <dbReference type="ChEBI" id="CHEBI:30616"/>
    </ligand>
</feature>
<feature type="binding site" evidence="8">
    <location>
        <position position="45"/>
    </location>
    <ligand>
        <name>ATP</name>
        <dbReference type="ChEBI" id="CHEBI:30616"/>
    </ligand>
</feature>
<dbReference type="PROSITE" id="PS00107">
    <property type="entry name" value="PROTEIN_KINASE_ATP"/>
    <property type="match status" value="1"/>
</dbReference>